<dbReference type="Pfam" id="PF00147">
    <property type="entry name" value="Fibrinogen_C"/>
    <property type="match status" value="1"/>
</dbReference>
<reference evidence="5" key="1">
    <citation type="submission" date="2025-08" db="UniProtKB">
        <authorList>
            <consortium name="RefSeq"/>
        </authorList>
    </citation>
    <scope>IDENTIFICATION</scope>
</reference>
<dbReference type="RefSeq" id="XP_005099875.1">
    <property type="nucleotide sequence ID" value="XM_005099818.2"/>
</dbReference>
<accession>A0ABM0JRJ0</accession>
<dbReference type="SUPFAM" id="SSF56496">
    <property type="entry name" value="Fibrinogen C-terminal domain-like"/>
    <property type="match status" value="1"/>
</dbReference>
<evidence type="ECO:0000256" key="2">
    <source>
        <dbReference type="SAM" id="SignalP"/>
    </source>
</evidence>
<dbReference type="SMART" id="SM00186">
    <property type="entry name" value="FBG"/>
    <property type="match status" value="1"/>
</dbReference>
<keyword evidence="4" id="KW-1185">Reference proteome</keyword>
<dbReference type="PROSITE" id="PS51406">
    <property type="entry name" value="FIBRINOGEN_C_2"/>
    <property type="match status" value="1"/>
</dbReference>
<dbReference type="GeneID" id="101846430"/>
<dbReference type="Gene3D" id="3.90.215.10">
    <property type="entry name" value="Gamma Fibrinogen, chain A, domain 1"/>
    <property type="match status" value="1"/>
</dbReference>
<dbReference type="Proteomes" id="UP000694888">
    <property type="component" value="Unplaced"/>
</dbReference>
<feature type="domain" description="Fibrinogen C-terminal" evidence="3">
    <location>
        <begin position="343"/>
        <end position="552"/>
    </location>
</feature>
<protein>
    <submittedName>
        <fullName evidence="5">Angiopoietin-related protein 7 isoform X2</fullName>
    </submittedName>
</protein>
<dbReference type="PANTHER" id="PTHR19143:SF458">
    <property type="entry name" value="FIBRINOGEN C-TERMINAL DOMAIN-CONTAINING PROTEIN-RELATED"/>
    <property type="match status" value="1"/>
</dbReference>
<dbReference type="InterPro" id="IPR002181">
    <property type="entry name" value="Fibrinogen_a/b/g_C_dom"/>
</dbReference>
<evidence type="ECO:0000313" key="4">
    <source>
        <dbReference type="Proteomes" id="UP000694888"/>
    </source>
</evidence>
<evidence type="ECO:0000256" key="1">
    <source>
        <dbReference type="SAM" id="Coils"/>
    </source>
</evidence>
<feature type="coiled-coil region" evidence="1">
    <location>
        <begin position="307"/>
        <end position="345"/>
    </location>
</feature>
<evidence type="ECO:0000313" key="5">
    <source>
        <dbReference type="RefSeq" id="XP_005099875.1"/>
    </source>
</evidence>
<keyword evidence="2" id="KW-0732">Signal</keyword>
<dbReference type="InterPro" id="IPR014716">
    <property type="entry name" value="Fibrinogen_a/b/g_C_1"/>
</dbReference>
<dbReference type="CDD" id="cd00087">
    <property type="entry name" value="FReD"/>
    <property type="match status" value="1"/>
</dbReference>
<dbReference type="PANTHER" id="PTHR19143">
    <property type="entry name" value="FIBRINOGEN/TENASCIN/ANGIOPOEITIN"/>
    <property type="match status" value="1"/>
</dbReference>
<sequence>MDANWVSLKLILATALFLSSSASVLNVTTPEVEVGKTANVSLECFDPYHARDISDIIIIRILKWDHDEWNSVAELQRGEDAEVRQNSKDVFVEGRIGSVAESFLRLTFPVATNNTIGQYRCDFISFTFQENVMWQKSQPVFVTRKRILTVQMLREIVEENQKEGFQQLHSQRQDLIENITATAEVLEAGLESQLKNQLQVLRHTVEGNKNKSDNQRQNILEKIKTSVKDLEAGFERKLKSQIQVLSHALEKNENECKKQKQSILEKMATIVEDVESKLKSQIQGLNYTFEEKKKEDLQQRQIVEKVQTSLEDNKREYLQQKQDILENVTATVEALERKLNTTTNSQQRPQSCADVEGLGVRPVVFLNNGLRVVCDTVTDNGGWIVIQRRASADVDFYRGWTEYKNGFGNLDGNFWFGLEKIHQLTKKERYQLRIDMKFKGKDYFATYDSFSLSGETENYKIQISRFSGNVDNVMAFHNGRMFSTKDRDNDGHSKICASEKHGAWWYSSSACHRVNLNGAWGSTEYDKGLNWGDVTGWKDSVTFSEMKIRPLAE</sequence>
<name>A0ABM0JRJ0_APLCA</name>
<dbReference type="InterPro" id="IPR036056">
    <property type="entry name" value="Fibrinogen-like_C"/>
</dbReference>
<feature type="coiled-coil region" evidence="1">
    <location>
        <begin position="235"/>
        <end position="262"/>
    </location>
</feature>
<proteinExistence type="predicted"/>
<dbReference type="InterPro" id="IPR050373">
    <property type="entry name" value="Fibrinogen_C-term_domain"/>
</dbReference>
<feature type="chain" id="PRO_5046371373" evidence="2">
    <location>
        <begin position="23"/>
        <end position="553"/>
    </location>
</feature>
<evidence type="ECO:0000259" key="3">
    <source>
        <dbReference type="PROSITE" id="PS51406"/>
    </source>
</evidence>
<gene>
    <name evidence="5" type="primary">LOC101846430</name>
</gene>
<feature type="signal peptide" evidence="2">
    <location>
        <begin position="1"/>
        <end position="22"/>
    </location>
</feature>
<keyword evidence="1" id="KW-0175">Coiled coil</keyword>
<organism evidence="4 5">
    <name type="scientific">Aplysia californica</name>
    <name type="common">California sea hare</name>
    <dbReference type="NCBI Taxonomy" id="6500"/>
    <lineage>
        <taxon>Eukaryota</taxon>
        <taxon>Metazoa</taxon>
        <taxon>Spiralia</taxon>
        <taxon>Lophotrochozoa</taxon>
        <taxon>Mollusca</taxon>
        <taxon>Gastropoda</taxon>
        <taxon>Heterobranchia</taxon>
        <taxon>Euthyneura</taxon>
        <taxon>Tectipleura</taxon>
        <taxon>Aplysiida</taxon>
        <taxon>Aplysioidea</taxon>
        <taxon>Aplysiidae</taxon>
        <taxon>Aplysia</taxon>
    </lineage>
</organism>